<proteinExistence type="predicted"/>
<evidence type="ECO:0000313" key="2">
    <source>
        <dbReference type="EMBL" id="EST18914.1"/>
    </source>
</evidence>
<reference evidence="2 3" key="1">
    <citation type="journal article" date="2014" name="Genome Announc.">
        <title>Draft Genome Sequence of Streptomyces roseochromogenes subsp. oscitans DS 12.976, Producer of the Aminocoumarin Antibiotic Clorobiocin.</title>
        <authorList>
            <person name="Ruckert C."/>
            <person name="Kalinowski J."/>
            <person name="Heide L."/>
            <person name="Apel A.K."/>
        </authorList>
    </citation>
    <scope>NUCLEOTIDE SEQUENCE [LARGE SCALE GENOMIC DNA]</scope>
    <source>
        <strain evidence="2 3">DS 12.976</strain>
    </source>
</reference>
<feature type="region of interest" description="Disordered" evidence="1">
    <location>
        <begin position="21"/>
        <end position="64"/>
    </location>
</feature>
<evidence type="ECO:0000313" key="3">
    <source>
        <dbReference type="Proteomes" id="UP000017984"/>
    </source>
</evidence>
<sequence length="86" mass="9402">MHSGGGAVQAHGDPVKYFQEFFGQGPVDIPPAGVEDHRDFRPSDASGDFQKPLDKERFSAGEGDTQWAQGYQRVSDLEQLGVIELP</sequence>
<keyword evidence="3" id="KW-1185">Reference proteome</keyword>
<evidence type="ECO:0000256" key="1">
    <source>
        <dbReference type="SAM" id="MobiDB-lite"/>
    </source>
</evidence>
<protein>
    <submittedName>
        <fullName evidence="2">Uncharacterized protein</fullName>
    </submittedName>
</protein>
<dbReference type="HOGENOM" id="CLU_2496664_0_0_11"/>
<dbReference type="AlphaFoldDB" id="V6JPY2"/>
<dbReference type="Proteomes" id="UP000017984">
    <property type="component" value="Chromosome"/>
</dbReference>
<organism evidence="2 3">
    <name type="scientific">Streptomyces roseochromogenus subsp. oscitans DS 12.976</name>
    <dbReference type="NCBI Taxonomy" id="1352936"/>
    <lineage>
        <taxon>Bacteria</taxon>
        <taxon>Bacillati</taxon>
        <taxon>Actinomycetota</taxon>
        <taxon>Actinomycetes</taxon>
        <taxon>Kitasatosporales</taxon>
        <taxon>Streptomycetaceae</taxon>
        <taxon>Streptomyces</taxon>
    </lineage>
</organism>
<comment type="caution">
    <text evidence="2">The sequence shown here is derived from an EMBL/GenBank/DDBJ whole genome shotgun (WGS) entry which is preliminary data.</text>
</comment>
<gene>
    <name evidence="2" type="ORF">M878_44165</name>
</gene>
<name>V6JPY2_STRRC</name>
<accession>V6JPY2</accession>
<dbReference type="EMBL" id="AWQX01000386">
    <property type="protein sequence ID" value="EST18914.1"/>
    <property type="molecule type" value="Genomic_DNA"/>
</dbReference>